<comment type="caution">
    <text evidence="4">The sequence shown here is derived from an EMBL/GenBank/DDBJ whole genome shotgun (WGS) entry which is preliminary data.</text>
</comment>
<keyword evidence="5" id="KW-1185">Reference proteome</keyword>
<evidence type="ECO:0000313" key="4">
    <source>
        <dbReference type="EMBL" id="MFD2753454.1"/>
    </source>
</evidence>
<dbReference type="PANTHER" id="PTHR16943:SF8">
    <property type="entry name" value="2-METHYLCITRATE DEHYDRATASE"/>
    <property type="match status" value="1"/>
</dbReference>
<proteinExistence type="inferred from homology"/>
<dbReference type="InterPro" id="IPR045337">
    <property type="entry name" value="MmgE_PrpD_C"/>
</dbReference>
<evidence type="ECO:0000259" key="3">
    <source>
        <dbReference type="Pfam" id="PF19305"/>
    </source>
</evidence>
<dbReference type="InterPro" id="IPR045336">
    <property type="entry name" value="MmgE_PrpD_N"/>
</dbReference>
<dbReference type="PANTHER" id="PTHR16943">
    <property type="entry name" value="2-METHYLCITRATE DEHYDRATASE-RELATED"/>
    <property type="match status" value="1"/>
</dbReference>
<dbReference type="InterPro" id="IPR005656">
    <property type="entry name" value="MmgE_PrpD"/>
</dbReference>
<sequence>MKQETQASTHPLARFAARLQWSDMPDAVQRRAEDLWVDWFGSVLAGCQARPVASITRFALAQGPGQGPSEVIGHGASTSPMMAALANAAASHVAEQDDVHNGSVFHPAAVVFPPALAVAQSIGASGAELMAACVAGYEVGIRVGEFLGRSHYKVFHTTATAGTLAAAAAVGRLLKLTPAQMQHAFGSAGTQSAGLWEFLRTAADSKQLHTAHAAAAGLMAAYLAQDGFTGAQHIFTGPQGMAAGMSSDADPARLTDGLGTRWATAETSFKWHASCRHTHPAADALLQVMRTHGVGTGDIAQVTCHVHQGALDVLGPVVSPSTVHQSKFSMGTVLALAARHGHAGLGEFDRDYLAPETVELREKVRMELDAEVDTAYPRRWIGKVTVQTTDGRQLQGRIDEPKGDPGNTLSREEITAKALRLAAYGGAVPAARAEAAVQQLWQVAQWSRTAALLA</sequence>
<evidence type="ECO:0000313" key="5">
    <source>
        <dbReference type="Proteomes" id="UP001597463"/>
    </source>
</evidence>
<dbReference type="InterPro" id="IPR036148">
    <property type="entry name" value="MmgE/PrpD_sf"/>
</dbReference>
<dbReference type="EMBL" id="JBHUMV010000002">
    <property type="protein sequence ID" value="MFD2753454.1"/>
    <property type="molecule type" value="Genomic_DNA"/>
</dbReference>
<name>A0ABW5ULE1_9BURK</name>
<dbReference type="InterPro" id="IPR042183">
    <property type="entry name" value="MmgE/PrpD_sf_1"/>
</dbReference>
<reference evidence="5" key="1">
    <citation type="journal article" date="2019" name="Int. J. Syst. Evol. Microbiol.">
        <title>The Global Catalogue of Microorganisms (GCM) 10K type strain sequencing project: providing services to taxonomists for standard genome sequencing and annotation.</title>
        <authorList>
            <consortium name="The Broad Institute Genomics Platform"/>
            <consortium name="The Broad Institute Genome Sequencing Center for Infectious Disease"/>
            <person name="Wu L."/>
            <person name="Ma J."/>
        </authorList>
    </citation>
    <scope>NUCLEOTIDE SEQUENCE [LARGE SCALE GENOMIC DNA]</scope>
    <source>
        <strain evidence="5">TISTR 1906</strain>
    </source>
</reference>
<organism evidence="4 5">
    <name type="scientific">Comamonas terrae</name>
    <dbReference type="NCBI Taxonomy" id="673548"/>
    <lineage>
        <taxon>Bacteria</taxon>
        <taxon>Pseudomonadati</taxon>
        <taxon>Pseudomonadota</taxon>
        <taxon>Betaproteobacteria</taxon>
        <taxon>Burkholderiales</taxon>
        <taxon>Comamonadaceae</taxon>
        <taxon>Comamonas</taxon>
    </lineage>
</organism>
<gene>
    <name evidence="4" type="ORF">ACFSW6_05110</name>
</gene>
<comment type="similarity">
    <text evidence="1">Belongs to the PrpD family.</text>
</comment>
<dbReference type="Pfam" id="PF03972">
    <property type="entry name" value="MmgE_PrpD_N"/>
    <property type="match status" value="1"/>
</dbReference>
<dbReference type="Pfam" id="PF19305">
    <property type="entry name" value="MmgE_PrpD_C"/>
    <property type="match status" value="1"/>
</dbReference>
<dbReference type="Proteomes" id="UP001597463">
    <property type="component" value="Unassembled WGS sequence"/>
</dbReference>
<protein>
    <submittedName>
        <fullName evidence="4">MmgE/PrpD family protein</fullName>
    </submittedName>
</protein>
<dbReference type="SUPFAM" id="SSF103378">
    <property type="entry name" value="2-methylcitrate dehydratase PrpD"/>
    <property type="match status" value="1"/>
</dbReference>
<feature type="domain" description="MmgE/PrpD C-terminal" evidence="3">
    <location>
        <begin position="272"/>
        <end position="441"/>
    </location>
</feature>
<accession>A0ABW5ULE1</accession>
<dbReference type="Gene3D" id="1.10.4100.10">
    <property type="entry name" value="2-methylcitrate dehydratase PrpD"/>
    <property type="match status" value="1"/>
</dbReference>
<evidence type="ECO:0000256" key="1">
    <source>
        <dbReference type="ARBA" id="ARBA00006174"/>
    </source>
</evidence>
<evidence type="ECO:0000259" key="2">
    <source>
        <dbReference type="Pfam" id="PF03972"/>
    </source>
</evidence>
<feature type="domain" description="MmgE/PrpD N-terminal" evidence="2">
    <location>
        <begin position="12"/>
        <end position="252"/>
    </location>
</feature>
<dbReference type="RefSeq" id="WP_066474977.1">
    <property type="nucleotide sequence ID" value="NZ_BCNT01000004.1"/>
</dbReference>
<dbReference type="InterPro" id="IPR042188">
    <property type="entry name" value="MmgE/PrpD_sf_2"/>
</dbReference>
<dbReference type="Gene3D" id="3.30.1330.120">
    <property type="entry name" value="2-methylcitrate dehydratase PrpD"/>
    <property type="match status" value="1"/>
</dbReference>